<gene>
    <name evidence="4" type="ORF">AN963_00460</name>
</gene>
<dbReference type="Pfam" id="PF00072">
    <property type="entry name" value="Response_reg"/>
    <property type="match status" value="1"/>
</dbReference>
<dbReference type="PANTHER" id="PTHR44591:SF3">
    <property type="entry name" value="RESPONSE REGULATORY DOMAIN-CONTAINING PROTEIN"/>
    <property type="match status" value="1"/>
</dbReference>
<sequence length="262" mass="29648">MSNLVPAFYQLLGEMEASQTSCGVILVTCKNLSKEGLEAIKVAFETDTPDVTAHYEYDKTKNILGVGLEGQKLSDTHFHALRVKDYLLEKHLLSGSMLIASFPESSRSSRQMLMRMMQDIKELEGFGEIHIYDPVTADGQEDQTSILLVNSDQTVNEFLTIYLQRKGYQVNVASDGMEGMQKFQEMMPDLVITDLNLPVINGYQLMERIKRTEKDYTSKIVILTDKRLEEDVQKSFALGASDYITKPFSPVELEARVKRLIS</sequence>
<dbReference type="SMART" id="SM00448">
    <property type="entry name" value="REC"/>
    <property type="match status" value="1"/>
</dbReference>
<dbReference type="InterPro" id="IPR050595">
    <property type="entry name" value="Bact_response_regulator"/>
</dbReference>
<dbReference type="GO" id="GO:0016301">
    <property type="term" value="F:kinase activity"/>
    <property type="evidence" value="ECO:0007669"/>
    <property type="project" value="UniProtKB-KW"/>
</dbReference>
<evidence type="ECO:0000313" key="4">
    <source>
        <dbReference type="EMBL" id="KQL48330.1"/>
    </source>
</evidence>
<accession>A0ABR5N9V1</accession>
<organism evidence="4 5">
    <name type="scientific">Brevibacillus choshinensis</name>
    <dbReference type="NCBI Taxonomy" id="54911"/>
    <lineage>
        <taxon>Bacteria</taxon>
        <taxon>Bacillati</taxon>
        <taxon>Bacillota</taxon>
        <taxon>Bacilli</taxon>
        <taxon>Bacillales</taxon>
        <taxon>Paenibacillaceae</taxon>
        <taxon>Brevibacillus</taxon>
    </lineage>
</organism>
<dbReference type="EMBL" id="LJJB01000007">
    <property type="protein sequence ID" value="KQL48330.1"/>
    <property type="molecule type" value="Genomic_DNA"/>
</dbReference>
<proteinExistence type="predicted"/>
<reference evidence="4 5" key="1">
    <citation type="submission" date="2015-09" db="EMBL/GenBank/DDBJ databases">
        <title>Genome sequencing project for genomic taxonomy and phylogenomics of Bacillus-like bacteria.</title>
        <authorList>
            <person name="Liu B."/>
            <person name="Wang J."/>
            <person name="Zhu Y."/>
            <person name="Liu G."/>
            <person name="Chen Q."/>
            <person name="Chen Z."/>
            <person name="Lan J."/>
            <person name="Che J."/>
            <person name="Ge C."/>
            <person name="Shi H."/>
            <person name="Pan Z."/>
            <person name="Liu X."/>
        </authorList>
    </citation>
    <scope>NUCLEOTIDE SEQUENCE [LARGE SCALE GENOMIC DNA]</scope>
    <source>
        <strain evidence="4 5">DSM 8552</strain>
    </source>
</reference>
<protein>
    <submittedName>
        <fullName evidence="4">Histidine kinase</fullName>
    </submittedName>
</protein>
<keyword evidence="5" id="KW-1185">Reference proteome</keyword>
<feature type="domain" description="Response regulatory" evidence="3">
    <location>
        <begin position="145"/>
        <end position="261"/>
    </location>
</feature>
<evidence type="ECO:0000256" key="2">
    <source>
        <dbReference type="PROSITE-ProRule" id="PRU00169"/>
    </source>
</evidence>
<dbReference type="Gene3D" id="3.40.50.2300">
    <property type="match status" value="1"/>
</dbReference>
<dbReference type="PANTHER" id="PTHR44591">
    <property type="entry name" value="STRESS RESPONSE REGULATOR PROTEIN 1"/>
    <property type="match status" value="1"/>
</dbReference>
<dbReference type="RefSeq" id="WP_055742609.1">
    <property type="nucleotide sequence ID" value="NZ_LJJB01000007.1"/>
</dbReference>
<evidence type="ECO:0000313" key="5">
    <source>
        <dbReference type="Proteomes" id="UP000051063"/>
    </source>
</evidence>
<dbReference type="PROSITE" id="PS50110">
    <property type="entry name" value="RESPONSE_REGULATORY"/>
    <property type="match status" value="1"/>
</dbReference>
<keyword evidence="1 2" id="KW-0597">Phosphoprotein</keyword>
<dbReference type="SUPFAM" id="SSF52172">
    <property type="entry name" value="CheY-like"/>
    <property type="match status" value="1"/>
</dbReference>
<dbReference type="CDD" id="cd17574">
    <property type="entry name" value="REC_OmpR"/>
    <property type="match status" value="1"/>
</dbReference>
<dbReference type="InterPro" id="IPR011006">
    <property type="entry name" value="CheY-like_superfamily"/>
</dbReference>
<keyword evidence="4" id="KW-0418">Kinase</keyword>
<keyword evidence="4" id="KW-0808">Transferase</keyword>
<comment type="caution">
    <text evidence="4">The sequence shown here is derived from an EMBL/GenBank/DDBJ whole genome shotgun (WGS) entry which is preliminary data.</text>
</comment>
<dbReference type="InterPro" id="IPR001789">
    <property type="entry name" value="Sig_transdc_resp-reg_receiver"/>
</dbReference>
<name>A0ABR5N9V1_BRECH</name>
<feature type="modified residue" description="4-aspartylphosphate" evidence="2">
    <location>
        <position position="194"/>
    </location>
</feature>
<evidence type="ECO:0000256" key="1">
    <source>
        <dbReference type="ARBA" id="ARBA00022553"/>
    </source>
</evidence>
<evidence type="ECO:0000259" key="3">
    <source>
        <dbReference type="PROSITE" id="PS50110"/>
    </source>
</evidence>
<dbReference type="Proteomes" id="UP000051063">
    <property type="component" value="Unassembled WGS sequence"/>
</dbReference>